<evidence type="ECO:0000313" key="9">
    <source>
        <dbReference type="EMBL" id="GGI89211.1"/>
    </source>
</evidence>
<dbReference type="EMBL" id="BMNN01000001">
    <property type="protein sequence ID" value="GGI89211.1"/>
    <property type="molecule type" value="Genomic_DNA"/>
</dbReference>
<evidence type="ECO:0000256" key="4">
    <source>
        <dbReference type="ARBA" id="ARBA00022475"/>
    </source>
</evidence>
<dbReference type="PANTHER" id="PTHR30269:SF37">
    <property type="entry name" value="MEMBRANE TRANSPORTER PROTEIN"/>
    <property type="match status" value="1"/>
</dbReference>
<evidence type="ECO:0000256" key="8">
    <source>
        <dbReference type="RuleBase" id="RU363041"/>
    </source>
</evidence>
<evidence type="ECO:0000313" key="10">
    <source>
        <dbReference type="Proteomes" id="UP000633263"/>
    </source>
</evidence>
<dbReference type="Pfam" id="PF01925">
    <property type="entry name" value="TauE"/>
    <property type="match status" value="1"/>
</dbReference>
<gene>
    <name evidence="9" type="ORF">GCM10009083_01970</name>
</gene>
<evidence type="ECO:0000256" key="5">
    <source>
        <dbReference type="ARBA" id="ARBA00022692"/>
    </source>
</evidence>
<keyword evidence="6 8" id="KW-1133">Transmembrane helix</keyword>
<comment type="similarity">
    <text evidence="2 8">Belongs to the 4-toluene sulfonate uptake permease (TSUP) (TC 2.A.102) family.</text>
</comment>
<dbReference type="Proteomes" id="UP000633263">
    <property type="component" value="Unassembled WGS sequence"/>
</dbReference>
<feature type="transmembrane region" description="Helical" evidence="8">
    <location>
        <begin position="71"/>
        <end position="90"/>
    </location>
</feature>
<sequence length="249" mass="27056">MMVDPWLLIGLFVLLAYTVEAATGFGSLVIALSLGALLLPVPELLPVLVPLNVLMSGFLAWRSRRHIDTGLLLKIILPLMLVGTLAGFLLQGWLPASLLKLLLGLLIIWFALRELWRIHSGTAGNAHPAWLNRVLILGAGLTHGLFASGGPLLVYALAGSSLDKSRLRATLLCVWFSLNAGLSLLFLLDGRLLPALPQLALFLPLLLVGALVGEYLHHRVDEQRFRQWVYSVLVVTGTLLIAQTSSTLL</sequence>
<dbReference type="PANTHER" id="PTHR30269">
    <property type="entry name" value="TRANSMEMBRANE PROTEIN YFCA"/>
    <property type="match status" value="1"/>
</dbReference>
<keyword evidence="10" id="KW-1185">Reference proteome</keyword>
<organism evidence="9 10">
    <name type="scientific">Halopseudomonas pertucinogena</name>
    <dbReference type="NCBI Taxonomy" id="86175"/>
    <lineage>
        <taxon>Bacteria</taxon>
        <taxon>Pseudomonadati</taxon>
        <taxon>Pseudomonadota</taxon>
        <taxon>Gammaproteobacteria</taxon>
        <taxon>Pseudomonadales</taxon>
        <taxon>Pseudomonadaceae</taxon>
        <taxon>Halopseudomonas</taxon>
    </lineage>
</organism>
<feature type="transmembrane region" description="Helical" evidence="8">
    <location>
        <begin position="134"/>
        <end position="157"/>
    </location>
</feature>
<keyword evidence="3" id="KW-0813">Transport</keyword>
<name>A0ABQ2CLA6_9GAMM</name>
<evidence type="ECO:0000256" key="2">
    <source>
        <dbReference type="ARBA" id="ARBA00009142"/>
    </source>
</evidence>
<feature type="transmembrane region" description="Helical" evidence="8">
    <location>
        <begin position="169"/>
        <end position="188"/>
    </location>
</feature>
<comment type="caution">
    <text evidence="9">The sequence shown here is derived from an EMBL/GenBank/DDBJ whole genome shotgun (WGS) entry which is preliminary data.</text>
</comment>
<dbReference type="InterPro" id="IPR002781">
    <property type="entry name" value="TM_pro_TauE-like"/>
</dbReference>
<feature type="transmembrane region" description="Helical" evidence="8">
    <location>
        <begin position="195"/>
        <end position="216"/>
    </location>
</feature>
<feature type="transmembrane region" description="Helical" evidence="8">
    <location>
        <begin position="37"/>
        <end position="59"/>
    </location>
</feature>
<evidence type="ECO:0000256" key="3">
    <source>
        <dbReference type="ARBA" id="ARBA00022448"/>
    </source>
</evidence>
<evidence type="ECO:0000256" key="1">
    <source>
        <dbReference type="ARBA" id="ARBA00004651"/>
    </source>
</evidence>
<keyword evidence="5 8" id="KW-0812">Transmembrane</keyword>
<evidence type="ECO:0000256" key="7">
    <source>
        <dbReference type="ARBA" id="ARBA00023136"/>
    </source>
</evidence>
<feature type="transmembrane region" description="Helical" evidence="8">
    <location>
        <begin position="228"/>
        <end position="248"/>
    </location>
</feature>
<keyword evidence="4 8" id="KW-1003">Cell membrane</keyword>
<dbReference type="InterPro" id="IPR052017">
    <property type="entry name" value="TSUP"/>
</dbReference>
<accession>A0ABQ2CLA6</accession>
<comment type="subcellular location">
    <subcellularLocation>
        <location evidence="1 8">Cell membrane</location>
        <topology evidence="1 8">Multi-pass membrane protein</topology>
    </subcellularLocation>
</comment>
<reference evidence="10" key="1">
    <citation type="journal article" date="2019" name="Int. J. Syst. Evol. Microbiol.">
        <title>The Global Catalogue of Microorganisms (GCM) 10K type strain sequencing project: providing services to taxonomists for standard genome sequencing and annotation.</title>
        <authorList>
            <consortium name="The Broad Institute Genomics Platform"/>
            <consortium name="The Broad Institute Genome Sequencing Center for Infectious Disease"/>
            <person name="Wu L."/>
            <person name="Ma J."/>
        </authorList>
    </citation>
    <scope>NUCLEOTIDE SEQUENCE [LARGE SCALE GENOMIC DNA]</scope>
    <source>
        <strain evidence="10">JCM 11590</strain>
    </source>
</reference>
<proteinExistence type="inferred from homology"/>
<keyword evidence="7 8" id="KW-0472">Membrane</keyword>
<evidence type="ECO:0000256" key="6">
    <source>
        <dbReference type="ARBA" id="ARBA00022989"/>
    </source>
</evidence>
<protein>
    <recommendedName>
        <fullName evidence="8">Probable membrane transporter protein</fullName>
    </recommendedName>
</protein>